<dbReference type="PROSITE" id="PS50110">
    <property type="entry name" value="RESPONSE_REGULATORY"/>
    <property type="match status" value="1"/>
</dbReference>
<gene>
    <name evidence="8" type="ORF">H9789_11895</name>
</gene>
<dbReference type="SMART" id="SM00448">
    <property type="entry name" value="REC"/>
    <property type="match status" value="1"/>
</dbReference>
<dbReference type="PRINTS" id="PR00344">
    <property type="entry name" value="BCTRLSENSOR"/>
</dbReference>
<feature type="domain" description="Histidine kinase" evidence="6">
    <location>
        <begin position="308"/>
        <end position="520"/>
    </location>
</feature>
<dbReference type="InterPro" id="IPR036890">
    <property type="entry name" value="HATPase_C_sf"/>
</dbReference>
<feature type="modified residue" description="4-aspartylphosphate" evidence="4">
    <location>
        <position position="588"/>
    </location>
</feature>
<comment type="catalytic activity">
    <reaction evidence="1">
        <text>ATP + protein L-histidine = ADP + protein N-phospho-L-histidine.</text>
        <dbReference type="EC" id="2.7.13.3"/>
    </reaction>
</comment>
<evidence type="ECO:0000256" key="2">
    <source>
        <dbReference type="ARBA" id="ARBA00012438"/>
    </source>
</evidence>
<dbReference type="InterPro" id="IPR011006">
    <property type="entry name" value="CheY-like_superfamily"/>
</dbReference>
<dbReference type="CDD" id="cd17584">
    <property type="entry name" value="REC_typeB_ARR-like"/>
    <property type="match status" value="1"/>
</dbReference>
<evidence type="ECO:0000256" key="4">
    <source>
        <dbReference type="PROSITE-ProRule" id="PRU00169"/>
    </source>
</evidence>
<dbReference type="SUPFAM" id="SSF47384">
    <property type="entry name" value="Homodimeric domain of signal transducing histidine kinase"/>
    <property type="match status" value="1"/>
</dbReference>
<dbReference type="PANTHER" id="PTHR43547">
    <property type="entry name" value="TWO-COMPONENT HISTIDINE KINASE"/>
    <property type="match status" value="1"/>
</dbReference>
<evidence type="ECO:0000313" key="8">
    <source>
        <dbReference type="EMBL" id="MBU3854491.1"/>
    </source>
</evidence>
<comment type="caution">
    <text evidence="8">The sequence shown here is derived from an EMBL/GenBank/DDBJ whole genome shotgun (WGS) entry which is preliminary data.</text>
</comment>
<dbReference type="CDD" id="cd00082">
    <property type="entry name" value="HisKA"/>
    <property type="match status" value="1"/>
</dbReference>
<dbReference type="InterPro" id="IPR003661">
    <property type="entry name" value="HisK_dim/P_dom"/>
</dbReference>
<dbReference type="GO" id="GO:0000155">
    <property type="term" value="F:phosphorelay sensor kinase activity"/>
    <property type="evidence" value="ECO:0007669"/>
    <property type="project" value="InterPro"/>
</dbReference>
<dbReference type="InterPro" id="IPR005467">
    <property type="entry name" value="His_kinase_dom"/>
</dbReference>
<dbReference type="Proteomes" id="UP000823865">
    <property type="component" value="Unassembled WGS sequence"/>
</dbReference>
<dbReference type="Pfam" id="PF00512">
    <property type="entry name" value="HisKA"/>
    <property type="match status" value="1"/>
</dbReference>
<feature type="transmembrane region" description="Helical" evidence="5">
    <location>
        <begin position="246"/>
        <end position="267"/>
    </location>
</feature>
<keyword evidence="5" id="KW-0472">Membrane</keyword>
<dbReference type="PANTHER" id="PTHR43547:SF2">
    <property type="entry name" value="HYBRID SIGNAL TRANSDUCTION HISTIDINE KINASE C"/>
    <property type="match status" value="1"/>
</dbReference>
<dbReference type="SUPFAM" id="SSF47226">
    <property type="entry name" value="Histidine-containing phosphotransfer domain, HPT domain"/>
    <property type="match status" value="1"/>
</dbReference>
<dbReference type="EC" id="2.7.13.3" evidence="2"/>
<dbReference type="SMART" id="SM00388">
    <property type="entry name" value="HisKA"/>
    <property type="match status" value="1"/>
</dbReference>
<feature type="transmembrane region" description="Helical" evidence="5">
    <location>
        <begin position="12"/>
        <end position="33"/>
    </location>
</feature>
<protein>
    <recommendedName>
        <fullName evidence="2">histidine kinase</fullName>
        <ecNumber evidence="2">2.7.13.3</ecNumber>
    </recommendedName>
</protein>
<dbReference type="Gene3D" id="3.40.50.2300">
    <property type="match status" value="1"/>
</dbReference>
<reference evidence="8" key="2">
    <citation type="submission" date="2021-04" db="EMBL/GenBank/DDBJ databases">
        <authorList>
            <person name="Gilroy R."/>
        </authorList>
    </citation>
    <scope>NUCLEOTIDE SEQUENCE</scope>
    <source>
        <strain evidence="8">G3-2149</strain>
    </source>
</reference>
<evidence type="ECO:0000256" key="1">
    <source>
        <dbReference type="ARBA" id="ARBA00000085"/>
    </source>
</evidence>
<dbReference type="EMBL" id="JAHLFU010000241">
    <property type="protein sequence ID" value="MBU3854491.1"/>
    <property type="molecule type" value="Genomic_DNA"/>
</dbReference>
<dbReference type="SUPFAM" id="SSF52172">
    <property type="entry name" value="CheY-like"/>
    <property type="match status" value="1"/>
</dbReference>
<dbReference type="PROSITE" id="PS50109">
    <property type="entry name" value="HIS_KIN"/>
    <property type="match status" value="1"/>
</dbReference>
<dbReference type="InterPro" id="IPR036641">
    <property type="entry name" value="HPT_dom_sf"/>
</dbReference>
<dbReference type="Pfam" id="PF02518">
    <property type="entry name" value="HATPase_c"/>
    <property type="match status" value="1"/>
</dbReference>
<keyword evidence="5" id="KW-0812">Transmembrane</keyword>
<dbReference type="InterPro" id="IPR036097">
    <property type="entry name" value="HisK_dim/P_sf"/>
</dbReference>
<dbReference type="Gene3D" id="1.10.287.130">
    <property type="match status" value="1"/>
</dbReference>
<dbReference type="SUPFAM" id="SSF55874">
    <property type="entry name" value="ATPase domain of HSP90 chaperone/DNA topoisomerase II/histidine kinase"/>
    <property type="match status" value="1"/>
</dbReference>
<feature type="domain" description="Response regulatory" evidence="7">
    <location>
        <begin position="539"/>
        <end position="655"/>
    </location>
</feature>
<dbReference type="InterPro" id="IPR003594">
    <property type="entry name" value="HATPase_dom"/>
</dbReference>
<keyword evidence="5" id="KW-1133">Transmembrane helix</keyword>
<dbReference type="InterPro" id="IPR001789">
    <property type="entry name" value="Sig_transdc_resp-reg_receiver"/>
</dbReference>
<organism evidence="8 9">
    <name type="scientific">Candidatus Paraprevotella stercoravium</name>
    <dbReference type="NCBI Taxonomy" id="2838725"/>
    <lineage>
        <taxon>Bacteria</taxon>
        <taxon>Pseudomonadati</taxon>
        <taxon>Bacteroidota</taxon>
        <taxon>Bacteroidia</taxon>
        <taxon>Bacteroidales</taxon>
        <taxon>Prevotellaceae</taxon>
        <taxon>Paraprevotella</taxon>
    </lineage>
</organism>
<dbReference type="Gene3D" id="3.30.565.10">
    <property type="entry name" value="Histidine kinase-like ATPase, C-terminal domain"/>
    <property type="match status" value="1"/>
</dbReference>
<dbReference type="Pfam" id="PF00072">
    <property type="entry name" value="Response_reg"/>
    <property type="match status" value="1"/>
</dbReference>
<dbReference type="InterPro" id="IPR004358">
    <property type="entry name" value="Sig_transdc_His_kin-like_C"/>
</dbReference>
<evidence type="ECO:0000256" key="3">
    <source>
        <dbReference type="ARBA" id="ARBA00022553"/>
    </source>
</evidence>
<dbReference type="Gene3D" id="1.20.120.160">
    <property type="entry name" value="HPT domain"/>
    <property type="match status" value="1"/>
</dbReference>
<keyword evidence="3 4" id="KW-0597">Phosphoprotein</keyword>
<evidence type="ECO:0000259" key="6">
    <source>
        <dbReference type="PROSITE" id="PS50109"/>
    </source>
</evidence>
<evidence type="ECO:0000313" key="9">
    <source>
        <dbReference type="Proteomes" id="UP000823865"/>
    </source>
</evidence>
<evidence type="ECO:0000259" key="7">
    <source>
        <dbReference type="PROSITE" id="PS50110"/>
    </source>
</evidence>
<accession>A0A9E2L8F7</accession>
<name>A0A9E2L8F7_9BACT</name>
<sequence length="775" mass="88821">MKISLYPRSLLAKIAVGYAVILLIIGSIIYTGIYEWKERKVREQEVRQISSRKQEIHDVYVRMLELSSFSETFIEWETEDLQAYHRQRLSVDSLLCNLKGWLVDAHLDSIRRLWEDKEQLMGQYMVTVRMKEDMDRKIARQIPEIARQSMLDDSNKKRNFWKRLFRKRKNDRPSSTASRLYDLDRNVVDRQQEYTRRLLGQADSLAGKNRELNGQLRAMLRYMDRTLLKELKQREDRIAEAEKRSFATTSGQIAIMVLLLGVSYAVIHRDMARINRYKRQLEKTVGQLEKTVSENKVLIEARKRIMLTVTHDLRTPLTAIGGNIELLLTEENKAKREEYIRTIRQVTDRMASMLAGLLDFFRLESNKEKPNPVPFRIQSITDALQAEFMPLAIEKGLRFEVENGCDAVVVGDKKRILQIGANLLSNAVKFTSQGKITLRTDFSGGVLSLEVEDTGTGISEEEQMRIFTAFERLPNAVTVEGVGLGLAIVKGLAELLGGKIKLNSRLEKGTCFTFLLPLSLAEEMPMESGEKISRVLPFTVLALDNDEVLLAMMKEMFIRQGVQCTVCANVRDMIEHLRYQNYDVLITDLKMPQMNGFDVLKLLRMANVGNSRTIPVIAATATGGDISGLSEAGFVACLRKPFSADELMRVCVGCLGNKRQEERVDFYALLKCSNGREMLDTLIRQTHDDMDAMRKCLEKEDRKALNDWIHHLSSSWEMIHAAKPLREMYEKLHQMPECTHEELVLAFQNIIDKGGEIIKLAQQTIQAYEGDSYRG</sequence>
<reference evidence="8" key="1">
    <citation type="journal article" date="2021" name="PeerJ">
        <title>Extensive microbial diversity within the chicken gut microbiome revealed by metagenomics and culture.</title>
        <authorList>
            <person name="Gilroy R."/>
            <person name="Ravi A."/>
            <person name="Getino M."/>
            <person name="Pursley I."/>
            <person name="Horton D.L."/>
            <person name="Alikhan N.F."/>
            <person name="Baker D."/>
            <person name="Gharbi K."/>
            <person name="Hall N."/>
            <person name="Watson M."/>
            <person name="Adriaenssens E.M."/>
            <person name="Foster-Nyarko E."/>
            <person name="Jarju S."/>
            <person name="Secka A."/>
            <person name="Antonio M."/>
            <person name="Oren A."/>
            <person name="Chaudhuri R.R."/>
            <person name="La Ragione R."/>
            <person name="Hildebrand F."/>
            <person name="Pallen M.J."/>
        </authorList>
    </citation>
    <scope>NUCLEOTIDE SEQUENCE</scope>
    <source>
        <strain evidence="8">G3-2149</strain>
    </source>
</reference>
<dbReference type="SMART" id="SM00387">
    <property type="entry name" value="HATPase_c"/>
    <property type="match status" value="1"/>
</dbReference>
<proteinExistence type="predicted"/>
<dbReference type="AlphaFoldDB" id="A0A9E2L8F7"/>
<evidence type="ECO:0000256" key="5">
    <source>
        <dbReference type="SAM" id="Phobius"/>
    </source>
</evidence>